<keyword evidence="2" id="KW-0812">Transmembrane</keyword>
<accession>A0ABX7E5L5</accession>
<dbReference type="Proteomes" id="UP000595691">
    <property type="component" value="Chromosome"/>
</dbReference>
<dbReference type="NCBIfam" id="NF033232">
    <property type="entry name" value="small_YtzI"/>
    <property type="match status" value="1"/>
</dbReference>
<gene>
    <name evidence="3" type="primary">ytzI</name>
    <name evidence="3" type="ORF">I5776_06460</name>
</gene>
<sequence length="72" mass="8378">MLKYRLDIIRRFIPLYTFILIVSILIIIVIILASALTTSKAYSYKHTIDPIENNPNIKTNNEEENNINKKSN</sequence>
<evidence type="ECO:0000256" key="2">
    <source>
        <dbReference type="SAM" id="Phobius"/>
    </source>
</evidence>
<evidence type="ECO:0000313" key="3">
    <source>
        <dbReference type="EMBL" id="QQZ10540.1"/>
    </source>
</evidence>
<feature type="region of interest" description="Disordered" evidence="1">
    <location>
        <begin position="53"/>
        <end position="72"/>
    </location>
</feature>
<keyword evidence="4" id="KW-1185">Reference proteome</keyword>
<organism evidence="3 4">
    <name type="scientific">Heyndrickxia vini</name>
    <dbReference type="NCBI Taxonomy" id="1476025"/>
    <lineage>
        <taxon>Bacteria</taxon>
        <taxon>Bacillati</taxon>
        <taxon>Bacillota</taxon>
        <taxon>Bacilli</taxon>
        <taxon>Bacillales</taxon>
        <taxon>Bacillaceae</taxon>
        <taxon>Heyndrickxia</taxon>
    </lineage>
</organism>
<dbReference type="EMBL" id="CP065425">
    <property type="protein sequence ID" value="QQZ10540.1"/>
    <property type="molecule type" value="Genomic_DNA"/>
</dbReference>
<proteinExistence type="predicted"/>
<dbReference type="InterPro" id="IPR047753">
    <property type="entry name" value="YtzI-like"/>
</dbReference>
<feature type="transmembrane region" description="Helical" evidence="2">
    <location>
        <begin position="12"/>
        <end position="36"/>
    </location>
</feature>
<keyword evidence="2" id="KW-0472">Membrane</keyword>
<protein>
    <submittedName>
        <fullName evidence="3">YtzI protein</fullName>
    </submittedName>
</protein>
<evidence type="ECO:0000313" key="4">
    <source>
        <dbReference type="Proteomes" id="UP000595691"/>
    </source>
</evidence>
<keyword evidence="2" id="KW-1133">Transmembrane helix</keyword>
<evidence type="ECO:0000256" key="1">
    <source>
        <dbReference type="SAM" id="MobiDB-lite"/>
    </source>
</evidence>
<reference evidence="3 4" key="1">
    <citation type="submission" date="2020-11" db="EMBL/GenBank/DDBJ databases">
        <title>Taxonomic evaluation of the Bacillus sporothermodurans group of bacteria based on whole genome sequences.</title>
        <authorList>
            <person name="Fiedler G."/>
            <person name="Herbstmann A.-D."/>
            <person name="Doll E."/>
            <person name="Wenning M."/>
            <person name="Brinks E."/>
            <person name="Kabisch J."/>
            <person name="Breitenwieser F."/>
            <person name="Lappann M."/>
            <person name="Boehnlein C."/>
            <person name="Franz C."/>
        </authorList>
    </citation>
    <scope>NUCLEOTIDE SEQUENCE [LARGE SCALE GENOMIC DNA]</scope>
    <source>
        <strain evidence="3 4">JCM 19841</strain>
    </source>
</reference>
<name>A0ABX7E5L5_9BACI</name>